<comment type="caution">
    <text evidence="1">The sequence shown here is derived from an EMBL/GenBank/DDBJ whole genome shotgun (WGS) entry which is preliminary data.</text>
</comment>
<evidence type="ECO:0000313" key="2">
    <source>
        <dbReference type="Proteomes" id="UP000479335"/>
    </source>
</evidence>
<accession>A0A6L8K3X4</accession>
<evidence type="ECO:0000313" key="1">
    <source>
        <dbReference type="EMBL" id="MYM22209.1"/>
    </source>
</evidence>
<dbReference type="EMBL" id="WWCN01000003">
    <property type="protein sequence ID" value="MYM22209.1"/>
    <property type="molecule type" value="Genomic_DNA"/>
</dbReference>
<proteinExistence type="predicted"/>
<dbReference type="RefSeq" id="WP_161005717.1">
    <property type="nucleotide sequence ID" value="NZ_WWCN01000003.1"/>
</dbReference>
<protein>
    <submittedName>
        <fullName evidence="1">Uncharacterized protein</fullName>
    </submittedName>
</protein>
<reference evidence="1 2" key="1">
    <citation type="submission" date="2019-12" db="EMBL/GenBank/DDBJ databases">
        <title>Novel species isolated from a subtropical stream in China.</title>
        <authorList>
            <person name="Lu H."/>
        </authorList>
    </citation>
    <scope>NUCLEOTIDE SEQUENCE [LARGE SCALE GENOMIC DNA]</scope>
    <source>
        <strain evidence="1 2">FT135W</strain>
    </source>
</reference>
<dbReference type="Proteomes" id="UP000479335">
    <property type="component" value="Unassembled WGS sequence"/>
</dbReference>
<sequence>MPETGVLLAMPSALPALIADAVSEATAQNRRVDGAATAQAAFYADRLRETELELRTERANAALLQAAPSQPRQRTVEQEQKVEKLRGIVAA</sequence>
<name>A0A6L8K3X4_9BURK</name>
<dbReference type="AlphaFoldDB" id="A0A6L8K3X4"/>
<keyword evidence="2" id="KW-1185">Reference proteome</keyword>
<organism evidence="1 2">
    <name type="scientific">Duganella flavida</name>
    <dbReference type="NCBI Taxonomy" id="2692175"/>
    <lineage>
        <taxon>Bacteria</taxon>
        <taxon>Pseudomonadati</taxon>
        <taxon>Pseudomonadota</taxon>
        <taxon>Betaproteobacteria</taxon>
        <taxon>Burkholderiales</taxon>
        <taxon>Oxalobacteraceae</taxon>
        <taxon>Telluria group</taxon>
        <taxon>Duganella</taxon>
    </lineage>
</organism>
<gene>
    <name evidence="1" type="ORF">GTP46_06090</name>
</gene>